<dbReference type="EMBL" id="CYXN01000016">
    <property type="protein sequence ID" value="CUN10024.1"/>
    <property type="molecule type" value="Genomic_DNA"/>
</dbReference>
<feature type="transmembrane region" description="Helical" evidence="10">
    <location>
        <begin position="158"/>
        <end position="179"/>
    </location>
</feature>
<organism evidence="13 14">
    <name type="scientific">Faecalibacterium prausnitzii</name>
    <dbReference type="NCBI Taxonomy" id="853"/>
    <lineage>
        <taxon>Bacteria</taxon>
        <taxon>Bacillati</taxon>
        <taxon>Bacillota</taxon>
        <taxon>Clostridia</taxon>
        <taxon>Eubacteriales</taxon>
        <taxon>Oscillospiraceae</taxon>
        <taxon>Faecalibacterium</taxon>
    </lineage>
</organism>
<dbReference type="PANTHER" id="PTHR45436">
    <property type="entry name" value="SENSOR HISTIDINE KINASE YKOH"/>
    <property type="match status" value="1"/>
</dbReference>
<evidence type="ECO:0000256" key="4">
    <source>
        <dbReference type="ARBA" id="ARBA00022553"/>
    </source>
</evidence>
<dbReference type="Pfam" id="PF02518">
    <property type="entry name" value="HATPase_c"/>
    <property type="match status" value="1"/>
</dbReference>
<dbReference type="SUPFAM" id="SSF47384">
    <property type="entry name" value="Homodimeric domain of signal transducing histidine kinase"/>
    <property type="match status" value="1"/>
</dbReference>
<keyword evidence="7" id="KW-0418">Kinase</keyword>
<reference evidence="13 14" key="1">
    <citation type="submission" date="2015-09" db="EMBL/GenBank/DDBJ databases">
        <authorList>
            <consortium name="Pathogen Informatics"/>
        </authorList>
    </citation>
    <scope>NUCLEOTIDE SEQUENCE [LARGE SCALE GENOMIC DNA]</scope>
    <source>
        <strain evidence="13 14">2789STDY5834970</strain>
    </source>
</reference>
<evidence type="ECO:0000256" key="8">
    <source>
        <dbReference type="ARBA" id="ARBA00022989"/>
    </source>
</evidence>
<keyword evidence="6 10" id="KW-0812">Transmembrane</keyword>
<keyword evidence="5 13" id="KW-0808">Transferase</keyword>
<dbReference type="Gene3D" id="1.10.287.130">
    <property type="match status" value="1"/>
</dbReference>
<comment type="subcellular location">
    <subcellularLocation>
        <location evidence="2">Membrane</location>
    </subcellularLocation>
</comment>
<dbReference type="RefSeq" id="WP_055186337.1">
    <property type="nucleotide sequence ID" value="NZ_CYXN01000016.1"/>
</dbReference>
<evidence type="ECO:0000256" key="2">
    <source>
        <dbReference type="ARBA" id="ARBA00004370"/>
    </source>
</evidence>
<keyword evidence="10" id="KW-0472">Membrane</keyword>
<comment type="catalytic activity">
    <reaction evidence="1">
        <text>ATP + protein L-histidine = ADP + protein N-phospho-L-histidine.</text>
        <dbReference type="EC" id="2.7.13.3"/>
    </reaction>
</comment>
<dbReference type="EC" id="2.7.13.3" evidence="3"/>
<dbReference type="InterPro" id="IPR003661">
    <property type="entry name" value="HisK_dim/P_dom"/>
</dbReference>
<dbReference type="GO" id="GO:0000155">
    <property type="term" value="F:phosphorelay sensor kinase activity"/>
    <property type="evidence" value="ECO:0007669"/>
    <property type="project" value="InterPro"/>
</dbReference>
<keyword evidence="8 10" id="KW-1133">Transmembrane helix</keyword>
<dbReference type="InterPro" id="IPR005467">
    <property type="entry name" value="His_kinase_dom"/>
</dbReference>
<dbReference type="Pfam" id="PF00512">
    <property type="entry name" value="HisKA"/>
    <property type="match status" value="1"/>
</dbReference>
<name>A0A173U595_9FIRM</name>
<keyword evidence="9" id="KW-0902">Two-component regulatory system</keyword>
<evidence type="ECO:0000256" key="7">
    <source>
        <dbReference type="ARBA" id="ARBA00022777"/>
    </source>
</evidence>
<accession>A0A173U595</accession>
<proteinExistence type="predicted"/>
<dbReference type="InterPro" id="IPR036097">
    <property type="entry name" value="HisK_dim/P_sf"/>
</dbReference>
<dbReference type="InterPro" id="IPR003660">
    <property type="entry name" value="HAMP_dom"/>
</dbReference>
<gene>
    <name evidence="13" type="primary">kdpD_2</name>
    <name evidence="13" type="ORF">ERS852582_01921</name>
</gene>
<evidence type="ECO:0000256" key="1">
    <source>
        <dbReference type="ARBA" id="ARBA00000085"/>
    </source>
</evidence>
<feature type="domain" description="HAMP" evidence="12">
    <location>
        <begin position="179"/>
        <end position="228"/>
    </location>
</feature>
<evidence type="ECO:0000256" key="10">
    <source>
        <dbReference type="SAM" id="Phobius"/>
    </source>
</evidence>
<dbReference type="CDD" id="cd00075">
    <property type="entry name" value="HATPase"/>
    <property type="match status" value="1"/>
</dbReference>
<dbReference type="SUPFAM" id="SSF55874">
    <property type="entry name" value="ATPase domain of HSP90 chaperone/DNA topoisomerase II/histidine kinase"/>
    <property type="match status" value="1"/>
</dbReference>
<protein>
    <recommendedName>
        <fullName evidence="3">histidine kinase</fullName>
        <ecNumber evidence="3">2.7.13.3</ecNumber>
    </recommendedName>
</protein>
<evidence type="ECO:0000313" key="14">
    <source>
        <dbReference type="Proteomes" id="UP000095649"/>
    </source>
</evidence>
<dbReference type="CDD" id="cd00082">
    <property type="entry name" value="HisKA"/>
    <property type="match status" value="1"/>
</dbReference>
<keyword evidence="4" id="KW-0597">Phosphoprotein</keyword>
<evidence type="ECO:0000256" key="6">
    <source>
        <dbReference type="ARBA" id="ARBA00022692"/>
    </source>
</evidence>
<dbReference type="PANTHER" id="PTHR45436:SF5">
    <property type="entry name" value="SENSOR HISTIDINE KINASE TRCS"/>
    <property type="match status" value="1"/>
</dbReference>
<evidence type="ECO:0000256" key="5">
    <source>
        <dbReference type="ARBA" id="ARBA00022679"/>
    </source>
</evidence>
<dbReference type="OrthoDB" id="368131at2"/>
<evidence type="ECO:0000313" key="13">
    <source>
        <dbReference type="EMBL" id="CUN10024.1"/>
    </source>
</evidence>
<evidence type="ECO:0000259" key="11">
    <source>
        <dbReference type="PROSITE" id="PS50109"/>
    </source>
</evidence>
<evidence type="ECO:0000259" key="12">
    <source>
        <dbReference type="PROSITE" id="PS50885"/>
    </source>
</evidence>
<dbReference type="InterPro" id="IPR003594">
    <property type="entry name" value="HATPase_dom"/>
</dbReference>
<sequence>MKTFVRLIRRYVLAAVGIVLLLLFSGVAVLGWLGWQEGCRLPQREYSSSEIADSMVETAEGLAFGAERTPQEWMNGYEWAMVLDDVGNIRWSYGLPQDLNHAYTPGDIAKFARWYLADYPVFCWTEPYGLFVIGLPKGSLWKYSIYSSPDFALSMVRVLPAAALGMLLLGLILCFWLSWRGAKRLETVANGLDTLAQGQTVRLPTDGFAGELAEKLNQTGAQLQAKNEMLSRRDNARTQWIAGVSHDVRTPLALILGWAEQLEQDALLPDSSRQKATGIRTQCEKLRTLIDDLNLTSKLEYGAQPLRRKDLRAGPLFRQLVAQFCESPLAERCEITLEQEEPAEQTVLSVDEALLARLLENLMNNSVRHNPKPVNITVHTRQVGERFCLTVADDGIGYPAAVLAALNAAEPAENAPHILGLYVVQQIAAAHGGMAVFGQNTPCGAKTAVWLPGRV</sequence>
<evidence type="ECO:0000256" key="9">
    <source>
        <dbReference type="ARBA" id="ARBA00023012"/>
    </source>
</evidence>
<dbReference type="InterPro" id="IPR050428">
    <property type="entry name" value="TCS_sensor_his_kinase"/>
</dbReference>
<dbReference type="Gene3D" id="3.30.565.10">
    <property type="entry name" value="Histidine kinase-like ATPase, C-terminal domain"/>
    <property type="match status" value="1"/>
</dbReference>
<dbReference type="PROSITE" id="PS50885">
    <property type="entry name" value="HAMP"/>
    <property type="match status" value="1"/>
</dbReference>
<dbReference type="InterPro" id="IPR036890">
    <property type="entry name" value="HATPase_C_sf"/>
</dbReference>
<evidence type="ECO:0000256" key="3">
    <source>
        <dbReference type="ARBA" id="ARBA00012438"/>
    </source>
</evidence>
<dbReference type="AlphaFoldDB" id="A0A173U595"/>
<dbReference type="SMART" id="SM00387">
    <property type="entry name" value="HATPase_c"/>
    <property type="match status" value="1"/>
</dbReference>
<dbReference type="SMART" id="SM00388">
    <property type="entry name" value="HisKA"/>
    <property type="match status" value="1"/>
</dbReference>
<dbReference type="PROSITE" id="PS50109">
    <property type="entry name" value="HIS_KIN"/>
    <property type="match status" value="1"/>
</dbReference>
<feature type="domain" description="Histidine kinase" evidence="11">
    <location>
        <begin position="243"/>
        <end position="455"/>
    </location>
</feature>
<feature type="transmembrane region" description="Helical" evidence="10">
    <location>
        <begin position="12"/>
        <end position="35"/>
    </location>
</feature>
<dbReference type="GO" id="GO:0005886">
    <property type="term" value="C:plasma membrane"/>
    <property type="evidence" value="ECO:0007669"/>
    <property type="project" value="TreeGrafter"/>
</dbReference>
<dbReference type="Proteomes" id="UP000095649">
    <property type="component" value="Unassembled WGS sequence"/>
</dbReference>